<comment type="caution">
    <text evidence="11">Lacks conserved residue(s) required for the propagation of feature annotation.</text>
</comment>
<dbReference type="GO" id="GO:0004359">
    <property type="term" value="F:glutaminase activity"/>
    <property type="evidence" value="ECO:0007669"/>
    <property type="project" value="RHEA"/>
</dbReference>
<dbReference type="UniPathway" id="UPA00159">
    <property type="reaction ID" value="UER00277"/>
</dbReference>
<dbReference type="InterPro" id="IPR017456">
    <property type="entry name" value="CTP_synthase_N"/>
</dbReference>
<feature type="binding site" evidence="11">
    <location>
        <position position="403"/>
    </location>
    <ligand>
        <name>L-glutamine</name>
        <dbReference type="ChEBI" id="CHEBI:58359"/>
    </ligand>
</feature>
<dbReference type="GO" id="GO:0019856">
    <property type="term" value="P:pyrimidine nucleobase biosynthetic process"/>
    <property type="evidence" value="ECO:0007669"/>
    <property type="project" value="TreeGrafter"/>
</dbReference>
<dbReference type="FunFam" id="3.40.50.300:FF:000009">
    <property type="entry name" value="CTP synthase"/>
    <property type="match status" value="1"/>
</dbReference>
<dbReference type="SUPFAM" id="SSF52540">
    <property type="entry name" value="P-loop containing nucleoside triphosphate hydrolases"/>
    <property type="match status" value="1"/>
</dbReference>
<feature type="binding site" evidence="11">
    <location>
        <position position="72"/>
    </location>
    <ligand>
        <name>Mg(2+)</name>
        <dbReference type="ChEBI" id="CHEBI:18420"/>
    </ligand>
</feature>
<feature type="binding site" evidence="11">
    <location>
        <begin position="380"/>
        <end position="383"/>
    </location>
    <ligand>
        <name>L-glutamine</name>
        <dbReference type="ChEBI" id="CHEBI:58359"/>
    </ligand>
</feature>
<evidence type="ECO:0000256" key="4">
    <source>
        <dbReference type="ARBA" id="ARBA00022723"/>
    </source>
</evidence>
<dbReference type="InterPro" id="IPR033828">
    <property type="entry name" value="GATase1_CTP_Synthase"/>
</dbReference>
<evidence type="ECO:0000256" key="10">
    <source>
        <dbReference type="ARBA" id="ARBA00047781"/>
    </source>
</evidence>
<feature type="binding site" evidence="11">
    <location>
        <begin position="147"/>
        <end position="149"/>
    </location>
    <ligand>
        <name>CTP</name>
        <dbReference type="ChEBI" id="CHEBI:37563"/>
        <note>allosteric inhibitor</note>
    </ligand>
</feature>
<proteinExistence type="inferred from homology"/>
<dbReference type="SUPFAM" id="SSF52317">
    <property type="entry name" value="Class I glutamine amidotransferase-like"/>
    <property type="match status" value="1"/>
</dbReference>
<protein>
    <recommendedName>
        <fullName evidence="11">CTP synthase</fullName>
        <ecNumber evidence="11">6.3.4.2</ecNumber>
    </recommendedName>
    <alternativeName>
        <fullName evidence="11">Cytidine 5'-triphosphate synthase</fullName>
    </alternativeName>
    <alternativeName>
        <fullName evidence="11">Cytidine triphosphate synthetase</fullName>
        <shortName evidence="11">CTP synthetase</shortName>
        <shortName evidence="11">CTPS</shortName>
    </alternativeName>
    <alternativeName>
        <fullName evidence="11">UTP--ammonia ligase</fullName>
    </alternativeName>
</protein>
<keyword evidence="5 11" id="KW-0547">Nucleotide-binding</keyword>
<dbReference type="NCBIfam" id="NF003792">
    <property type="entry name" value="PRK05380.1"/>
    <property type="match status" value="1"/>
</dbReference>
<feature type="domain" description="CTP synthase N-terminal" evidence="13">
    <location>
        <begin position="4"/>
        <end position="265"/>
    </location>
</feature>
<dbReference type="EMBL" id="FN555004">
    <property type="protein sequence ID" value="CBG39459.1"/>
    <property type="molecule type" value="Genomic_DNA"/>
</dbReference>
<comment type="pathway">
    <text evidence="1 11">Pyrimidine metabolism; CTP biosynthesis via de novo pathway; CTP from UDP: step 2/2.</text>
</comment>
<keyword evidence="6 11" id="KW-0067">ATP-binding</keyword>
<dbReference type="GO" id="GO:0046872">
    <property type="term" value="F:metal ion binding"/>
    <property type="evidence" value="ECO:0007669"/>
    <property type="project" value="UniProtKB-KW"/>
</dbReference>
<evidence type="ECO:0000256" key="5">
    <source>
        <dbReference type="ARBA" id="ARBA00022741"/>
    </source>
</evidence>
<sequence length="540" mass="60271">MQPKYIFVTGGVLSSLGKGISSSSIATLLKSSGFKVSILKIDPYINVDPGTMSPLEHGEVFVTADGAETDLDIGHYERFLDTSLLRCNNFTTGQVYLSVIENERRGKYLGKTIQVVPHIVDEIKQRIKNVAKGYDFLVVELGGTVGDIEGMPYLETMRQMKHELGLQNVISVHVTLIPYIKAAGELKTKPTQHSVKELRCIGITPQIIIARSEKPLSKELKAKLALSCDVDDDSVIVAEDAKSIYQCPLNFLKEGVLSSIARHFCLDPIEPNMDEWDILVKKIISPKHSITIGFVGKYLDLKESYKSLTEALIHAGANLDTRIDIKWIDSEKLAQSDTLELHDVDGILIPGGFGKRGIEGKLKAIAFARENKIPFLGICLGMQLAILEFLRNVAGVKNADSIEFDPHTKEPAIYLIEDFIDQSGQNQIRTYQSPMGGTMRLGEYECQLKENSLIAQSYGNVKSIKERHRHRYEANPKYREILQKHGMQISGECQNLIEAVEIPEHPFFVAVQYHPEFTSRLKNPNAIILAFARHALGNKK</sequence>
<feature type="binding site" evidence="11">
    <location>
        <begin position="15"/>
        <end position="20"/>
    </location>
    <ligand>
        <name>ATP</name>
        <dbReference type="ChEBI" id="CHEBI:30616"/>
    </ligand>
</feature>
<gene>
    <name evidence="11 14" type="primary">pyrG</name>
    <name evidence="14" type="ordered locus">HMU01970</name>
</gene>
<feature type="domain" description="Glutamine amidotransferase" evidence="12">
    <location>
        <begin position="302"/>
        <end position="527"/>
    </location>
</feature>
<dbReference type="HAMAP" id="MF_01227">
    <property type="entry name" value="PyrG"/>
    <property type="match status" value="1"/>
</dbReference>
<dbReference type="CDD" id="cd03113">
    <property type="entry name" value="CTPS_N"/>
    <property type="match status" value="1"/>
</dbReference>
<comment type="similarity">
    <text evidence="2 11">Belongs to the CTP synthase family.</text>
</comment>
<keyword evidence="9 11" id="KW-0665">Pyrimidine biosynthesis</keyword>
<dbReference type="KEGG" id="hms:HMU01970"/>
<keyword evidence="8 11" id="KW-0315">Glutamine amidotransferase</keyword>
<dbReference type="MEROPS" id="C26.964"/>
<evidence type="ECO:0000256" key="7">
    <source>
        <dbReference type="ARBA" id="ARBA00022842"/>
    </source>
</evidence>
<dbReference type="Pfam" id="PF00117">
    <property type="entry name" value="GATase"/>
    <property type="match status" value="1"/>
</dbReference>
<feature type="region of interest" description="Amidoligase domain" evidence="11">
    <location>
        <begin position="1"/>
        <end position="266"/>
    </location>
</feature>
<dbReference type="InterPro" id="IPR029062">
    <property type="entry name" value="Class_I_gatase-like"/>
</dbReference>
<dbReference type="STRING" id="679897.HMU01970"/>
<comment type="function">
    <text evidence="11">Catalyzes the ATP-dependent amination of UTP to CTP with either L-glutamine or ammonia as the source of nitrogen. Regulates intracellular CTP levels through interactions with the four ribonucleotide triphosphates.</text>
</comment>
<dbReference type="FunFam" id="3.40.50.880:FF:000002">
    <property type="entry name" value="CTP synthase"/>
    <property type="match status" value="1"/>
</dbReference>
<feature type="active site" evidence="11">
    <location>
        <position position="514"/>
    </location>
</feature>
<accession>D3UG38</accession>
<feature type="binding site" evidence="11">
    <location>
        <position position="140"/>
    </location>
    <ligand>
        <name>Mg(2+)</name>
        <dbReference type="ChEBI" id="CHEBI:18420"/>
    </ligand>
</feature>
<dbReference type="eggNOG" id="COG0504">
    <property type="taxonomic scope" value="Bacteria"/>
</dbReference>
<evidence type="ECO:0000256" key="6">
    <source>
        <dbReference type="ARBA" id="ARBA00022840"/>
    </source>
</evidence>
<dbReference type="GO" id="GO:0044210">
    <property type="term" value="P:'de novo' CTP biosynthetic process"/>
    <property type="evidence" value="ECO:0007669"/>
    <property type="project" value="UniProtKB-UniRule"/>
</dbReference>
<dbReference type="EC" id="6.3.4.2" evidence="11"/>
<dbReference type="PANTHER" id="PTHR11550:SF0">
    <property type="entry name" value="CTP SYNTHASE-RELATED"/>
    <property type="match status" value="1"/>
</dbReference>
<evidence type="ECO:0000259" key="12">
    <source>
        <dbReference type="Pfam" id="PF00117"/>
    </source>
</evidence>
<feature type="binding site" evidence="11">
    <location>
        <position position="223"/>
    </location>
    <ligand>
        <name>CTP</name>
        <dbReference type="ChEBI" id="CHEBI:37563"/>
        <note>allosteric inhibitor</note>
    </ligand>
</feature>
<dbReference type="RefSeq" id="WP_013022554.1">
    <property type="nucleotide sequence ID" value="NC_013949.1"/>
</dbReference>
<comment type="subunit">
    <text evidence="11">Homotetramer.</text>
</comment>
<dbReference type="HOGENOM" id="CLU_011675_5_0_7"/>
<feature type="binding site" evidence="11">
    <location>
        <position position="352"/>
    </location>
    <ligand>
        <name>L-glutamine</name>
        <dbReference type="ChEBI" id="CHEBI:58359"/>
    </ligand>
</feature>
<keyword evidence="7 11" id="KW-0460">Magnesium</keyword>
<dbReference type="GO" id="GO:0005524">
    <property type="term" value="F:ATP binding"/>
    <property type="evidence" value="ECO:0007669"/>
    <property type="project" value="UniProtKB-KW"/>
</dbReference>
<keyword evidence="4 11" id="KW-0479">Metal-binding</keyword>
<feature type="binding site" evidence="11">
    <location>
        <begin position="187"/>
        <end position="192"/>
    </location>
    <ligand>
        <name>CTP</name>
        <dbReference type="ChEBI" id="CHEBI:37563"/>
        <note>allosteric inhibitor</note>
    </ligand>
</feature>
<dbReference type="CDD" id="cd01746">
    <property type="entry name" value="GATase1_CTP_Synthase"/>
    <property type="match status" value="1"/>
</dbReference>
<evidence type="ECO:0000256" key="8">
    <source>
        <dbReference type="ARBA" id="ARBA00022962"/>
    </source>
</evidence>
<evidence type="ECO:0000256" key="2">
    <source>
        <dbReference type="ARBA" id="ARBA00007533"/>
    </source>
</evidence>
<comment type="activity regulation">
    <text evidence="11">Allosterically activated by GTP, when glutamine is the substrate; GTP has no effect on the reaction when ammonia is the substrate. The allosteric effector GTP functions by stabilizing the protein conformation that binds the tetrahedral intermediate(s) formed during glutamine hydrolysis. Inhibited by the product CTP, via allosteric rather than competitive inhibition.</text>
</comment>
<feature type="binding site" evidence="11">
    <location>
        <begin position="187"/>
        <end position="192"/>
    </location>
    <ligand>
        <name>UTP</name>
        <dbReference type="ChEBI" id="CHEBI:46398"/>
    </ligand>
</feature>
<dbReference type="Gene3D" id="3.40.50.880">
    <property type="match status" value="1"/>
</dbReference>
<organism evidence="14 15">
    <name type="scientific">Helicobacter mustelae (strain ATCC 43772 / CCUG 25715 / CIP 103759 / LMG 18044 / NCTC 12198 / R85-136P)</name>
    <name type="common">Campylobacter mustelae</name>
    <dbReference type="NCBI Taxonomy" id="679897"/>
    <lineage>
        <taxon>Bacteria</taxon>
        <taxon>Pseudomonadati</taxon>
        <taxon>Campylobacterota</taxon>
        <taxon>Epsilonproteobacteria</taxon>
        <taxon>Campylobacterales</taxon>
        <taxon>Helicobacteraceae</taxon>
        <taxon>Helicobacter</taxon>
    </lineage>
</organism>
<dbReference type="GO" id="GO:0003883">
    <property type="term" value="F:CTP synthase activity"/>
    <property type="evidence" value="ECO:0007669"/>
    <property type="project" value="UniProtKB-UniRule"/>
</dbReference>
<evidence type="ECO:0000256" key="9">
    <source>
        <dbReference type="ARBA" id="ARBA00022975"/>
    </source>
</evidence>
<comment type="catalytic activity">
    <reaction evidence="11">
        <text>L-glutamine + H2O = L-glutamate + NH4(+)</text>
        <dbReference type="Rhea" id="RHEA:15889"/>
        <dbReference type="ChEBI" id="CHEBI:15377"/>
        <dbReference type="ChEBI" id="CHEBI:28938"/>
        <dbReference type="ChEBI" id="CHEBI:29985"/>
        <dbReference type="ChEBI" id="CHEBI:58359"/>
    </reaction>
</comment>
<dbReference type="GO" id="GO:0097268">
    <property type="term" value="C:cytoophidium"/>
    <property type="evidence" value="ECO:0007669"/>
    <property type="project" value="UniProtKB-ARBA"/>
</dbReference>
<dbReference type="Proteomes" id="UP000001522">
    <property type="component" value="Chromosome"/>
</dbReference>
<feature type="binding site" evidence="11">
    <location>
        <position position="14"/>
    </location>
    <ligand>
        <name>UTP</name>
        <dbReference type="ChEBI" id="CHEBI:46398"/>
    </ligand>
</feature>
<evidence type="ECO:0000256" key="11">
    <source>
        <dbReference type="HAMAP-Rule" id="MF_01227"/>
    </source>
</evidence>
<evidence type="ECO:0000256" key="3">
    <source>
        <dbReference type="ARBA" id="ARBA00022598"/>
    </source>
</evidence>
<evidence type="ECO:0000313" key="15">
    <source>
        <dbReference type="Proteomes" id="UP000001522"/>
    </source>
</evidence>
<dbReference type="Pfam" id="PF06418">
    <property type="entry name" value="CTP_synth_N"/>
    <property type="match status" value="1"/>
</dbReference>
<name>D3UG38_HELM1</name>
<dbReference type="GO" id="GO:0005829">
    <property type="term" value="C:cytosol"/>
    <property type="evidence" value="ECO:0007669"/>
    <property type="project" value="TreeGrafter"/>
</dbReference>
<feature type="binding site" evidence="11">
    <location>
        <position position="471"/>
    </location>
    <ligand>
        <name>L-glutamine</name>
        <dbReference type="ChEBI" id="CHEBI:58359"/>
    </ligand>
</feature>
<evidence type="ECO:0000256" key="1">
    <source>
        <dbReference type="ARBA" id="ARBA00005171"/>
    </source>
</evidence>
<keyword evidence="15" id="KW-1185">Reference proteome</keyword>
<feature type="binding site" evidence="11">
    <location>
        <position position="241"/>
    </location>
    <ligand>
        <name>ATP</name>
        <dbReference type="ChEBI" id="CHEBI:30616"/>
    </ligand>
</feature>
<feature type="binding site" evidence="11">
    <location>
        <position position="14"/>
    </location>
    <ligand>
        <name>CTP</name>
        <dbReference type="ChEBI" id="CHEBI:37563"/>
        <note>allosteric inhibitor</note>
    </ligand>
</feature>
<dbReference type="PROSITE" id="PS51273">
    <property type="entry name" value="GATASE_TYPE_1"/>
    <property type="match status" value="1"/>
</dbReference>
<evidence type="ECO:0000259" key="13">
    <source>
        <dbReference type="Pfam" id="PF06418"/>
    </source>
</evidence>
<dbReference type="AlphaFoldDB" id="D3UG38"/>
<dbReference type="InterPro" id="IPR017926">
    <property type="entry name" value="GATASE"/>
</dbReference>
<feature type="binding site" evidence="11">
    <location>
        <position position="72"/>
    </location>
    <ligand>
        <name>ATP</name>
        <dbReference type="ChEBI" id="CHEBI:30616"/>
    </ligand>
</feature>
<evidence type="ECO:0000313" key="14">
    <source>
        <dbReference type="EMBL" id="CBG39459.1"/>
    </source>
</evidence>
<dbReference type="InterPro" id="IPR027417">
    <property type="entry name" value="P-loop_NTPase"/>
</dbReference>
<dbReference type="NCBIfam" id="TIGR00337">
    <property type="entry name" value="PyrG"/>
    <property type="match status" value="1"/>
</dbReference>
<reference evidence="14 15" key="1">
    <citation type="journal article" date="2010" name="BMC Genomics">
        <title>Comparative genomics and proteomics of Helicobacter mustelae, an ulcerogenic and carcinogenic gastric pathogen.</title>
        <authorList>
            <person name="O'Toole P.W."/>
            <person name="Snelling W.J."/>
            <person name="Canchaya C."/>
            <person name="Forde B.M."/>
            <person name="Hardie K.R."/>
            <person name="Josenhans C."/>
            <person name="Graham R.L.J."/>
            <person name="McMullan G."/>
            <person name="Parkhill J."/>
            <person name="Belda E."/>
            <person name="Bentley S.D."/>
        </authorList>
    </citation>
    <scope>NUCLEOTIDE SEQUENCE [LARGE SCALE GENOMIC DNA]</scope>
    <source>
        <strain evidence="15">ATCC 43772 / LMG 18044 / NCTC 12198 / 12198</strain>
    </source>
</reference>
<comment type="catalytic activity">
    <reaction evidence="11">
        <text>UTP + NH4(+) + ATP = CTP + ADP + phosphate + 2 H(+)</text>
        <dbReference type="Rhea" id="RHEA:16597"/>
        <dbReference type="ChEBI" id="CHEBI:15378"/>
        <dbReference type="ChEBI" id="CHEBI:28938"/>
        <dbReference type="ChEBI" id="CHEBI:30616"/>
        <dbReference type="ChEBI" id="CHEBI:37563"/>
        <dbReference type="ChEBI" id="CHEBI:43474"/>
        <dbReference type="ChEBI" id="CHEBI:46398"/>
        <dbReference type="ChEBI" id="CHEBI:456216"/>
    </reaction>
</comment>
<dbReference type="InterPro" id="IPR004468">
    <property type="entry name" value="CTP_synthase"/>
</dbReference>
<feature type="active site" evidence="11">
    <location>
        <position position="516"/>
    </location>
</feature>
<comment type="catalytic activity">
    <reaction evidence="10 11">
        <text>UTP + L-glutamine + ATP + H2O = CTP + L-glutamate + ADP + phosphate + 2 H(+)</text>
        <dbReference type="Rhea" id="RHEA:26426"/>
        <dbReference type="ChEBI" id="CHEBI:15377"/>
        <dbReference type="ChEBI" id="CHEBI:15378"/>
        <dbReference type="ChEBI" id="CHEBI:29985"/>
        <dbReference type="ChEBI" id="CHEBI:30616"/>
        <dbReference type="ChEBI" id="CHEBI:37563"/>
        <dbReference type="ChEBI" id="CHEBI:43474"/>
        <dbReference type="ChEBI" id="CHEBI:46398"/>
        <dbReference type="ChEBI" id="CHEBI:58359"/>
        <dbReference type="ChEBI" id="CHEBI:456216"/>
        <dbReference type="EC" id="6.3.4.2"/>
    </reaction>
</comment>
<dbReference type="Gene3D" id="3.40.50.300">
    <property type="entry name" value="P-loop containing nucleotide triphosphate hydrolases"/>
    <property type="match status" value="1"/>
</dbReference>
<feature type="binding site" evidence="11">
    <location>
        <position position="223"/>
    </location>
    <ligand>
        <name>UTP</name>
        <dbReference type="ChEBI" id="CHEBI:46398"/>
    </ligand>
</feature>
<keyword evidence="3 11" id="KW-0436">Ligase</keyword>
<dbReference type="PANTHER" id="PTHR11550">
    <property type="entry name" value="CTP SYNTHASE"/>
    <property type="match status" value="1"/>
</dbReference>
<feature type="active site" description="Nucleophile; for glutamine hydrolysis" evidence="11">
    <location>
        <position position="379"/>
    </location>
</feature>
<dbReference type="GO" id="GO:0042802">
    <property type="term" value="F:identical protein binding"/>
    <property type="evidence" value="ECO:0007669"/>
    <property type="project" value="TreeGrafter"/>
</dbReference>
<comment type="miscellaneous">
    <text evidence="11">CTPSs have evolved a hybrid strategy for distinguishing between UTP and CTP. The overlapping regions of the product feedback inhibitory and substrate sites recognize a common feature in both compounds, the triphosphate moiety. To differentiate isosteric substrate and product pyrimidine rings, an additional pocket far from the expected kinase/ligase catalytic site, specifically recognizes the cytosine and ribose portions of the product inhibitor.</text>
</comment>